<feature type="transmembrane region" description="Helical" evidence="3">
    <location>
        <begin position="226"/>
        <end position="244"/>
    </location>
</feature>
<gene>
    <name evidence="6" type="ORF">KHM83_06335</name>
</gene>
<dbReference type="Gene3D" id="2.60.40.3710">
    <property type="match status" value="1"/>
</dbReference>
<feature type="chain" id="PRO_5045757308" evidence="4">
    <location>
        <begin position="27"/>
        <end position="247"/>
    </location>
</feature>
<feature type="compositionally biased region" description="Acidic residues" evidence="2">
    <location>
        <begin position="197"/>
        <end position="207"/>
    </location>
</feature>
<dbReference type="InterPro" id="IPR032812">
    <property type="entry name" value="SbsA_Ig"/>
</dbReference>
<evidence type="ECO:0000259" key="5">
    <source>
        <dbReference type="Pfam" id="PF13205"/>
    </source>
</evidence>
<name>A0ABS5PMA9_9FIRM</name>
<feature type="region of interest" description="Disordered" evidence="2">
    <location>
        <begin position="158"/>
        <end position="219"/>
    </location>
</feature>
<reference evidence="6 7" key="1">
    <citation type="submission" date="2021-05" db="EMBL/GenBank/DDBJ databases">
        <title>Fusibacter ferrireducens sp. nov., an anaerobic, sulfur- and Fe-reducing bacterium isolated from the mangrove sediment.</title>
        <authorList>
            <person name="Qiu D."/>
        </authorList>
    </citation>
    <scope>NUCLEOTIDE SEQUENCE [LARGE SCALE GENOMIC DNA]</scope>
    <source>
        <strain evidence="6 7">DSM 12116</strain>
    </source>
</reference>
<keyword evidence="3" id="KW-0812">Transmembrane</keyword>
<dbReference type="EMBL" id="JAHBCL010000009">
    <property type="protein sequence ID" value="MBS7526288.1"/>
    <property type="molecule type" value="Genomic_DNA"/>
</dbReference>
<feature type="compositionally biased region" description="Low complexity" evidence="2">
    <location>
        <begin position="158"/>
        <end position="196"/>
    </location>
</feature>
<accession>A0ABS5PMA9</accession>
<feature type="domain" description="SbsA Ig-like" evidence="5">
    <location>
        <begin position="39"/>
        <end position="150"/>
    </location>
</feature>
<keyword evidence="3" id="KW-1133">Transmembrane helix</keyword>
<evidence type="ECO:0000256" key="4">
    <source>
        <dbReference type="SAM" id="SignalP"/>
    </source>
</evidence>
<comment type="caution">
    <text evidence="6">The sequence shown here is derived from an EMBL/GenBank/DDBJ whole genome shotgun (WGS) entry which is preliminary data.</text>
</comment>
<feature type="signal peptide" evidence="4">
    <location>
        <begin position="1"/>
        <end position="26"/>
    </location>
</feature>
<organism evidence="6 7">
    <name type="scientific">Fusibacter paucivorans</name>
    <dbReference type="NCBI Taxonomy" id="76009"/>
    <lineage>
        <taxon>Bacteria</taxon>
        <taxon>Bacillati</taxon>
        <taxon>Bacillota</taxon>
        <taxon>Clostridia</taxon>
        <taxon>Eubacteriales</taxon>
        <taxon>Eubacteriales Family XII. Incertae Sedis</taxon>
        <taxon>Fusibacter</taxon>
    </lineage>
</organism>
<evidence type="ECO:0000313" key="7">
    <source>
        <dbReference type="Proteomes" id="UP000746471"/>
    </source>
</evidence>
<evidence type="ECO:0000313" key="6">
    <source>
        <dbReference type="EMBL" id="MBS7526288.1"/>
    </source>
</evidence>
<dbReference type="RefSeq" id="WP_213236093.1">
    <property type="nucleotide sequence ID" value="NZ_JAHBCL010000009.1"/>
</dbReference>
<evidence type="ECO:0000256" key="2">
    <source>
        <dbReference type="SAM" id="MobiDB-lite"/>
    </source>
</evidence>
<evidence type="ECO:0000256" key="3">
    <source>
        <dbReference type="SAM" id="Phobius"/>
    </source>
</evidence>
<evidence type="ECO:0000256" key="1">
    <source>
        <dbReference type="ARBA" id="ARBA00022729"/>
    </source>
</evidence>
<dbReference type="Pfam" id="PF13205">
    <property type="entry name" value="Big_5"/>
    <property type="match status" value="1"/>
</dbReference>
<dbReference type="Proteomes" id="UP000746471">
    <property type="component" value="Unassembled WGS sequence"/>
</dbReference>
<keyword evidence="1 4" id="KW-0732">Signal</keyword>
<keyword evidence="3" id="KW-0472">Membrane</keyword>
<sequence length="247" mass="25444">MKQFRSLKSISLILVCLLMLGIASFAEGGNGSGGGGGDNPLTLESVDVADGLDAVGVDEIIYLNFSNNVVNLSVKDANAACFSMVDSAGEPANFLTFFGDDQVNRDIRNTIEIRPFGGWTPGETYTLNISKDLTAKNGSALGEDAQVTFTIVADEAAAETAPEATAPEASAESGESSPETTEVSASDSNDTAASEATDADAPDESEAAEPSNDTVEDQSGGISRNTILVVVVGLIVVVGVVWVVKSK</sequence>
<keyword evidence="7" id="KW-1185">Reference proteome</keyword>
<proteinExistence type="predicted"/>
<protein>
    <submittedName>
        <fullName evidence="6">Ig-like domain-containing protein</fullName>
    </submittedName>
</protein>